<dbReference type="SUPFAM" id="SSF48576">
    <property type="entry name" value="Terpenoid synthases"/>
    <property type="match status" value="1"/>
</dbReference>
<dbReference type="Pfam" id="PF00348">
    <property type="entry name" value="polyprenyl_synt"/>
    <property type="match status" value="1"/>
</dbReference>
<dbReference type="GO" id="GO:0005737">
    <property type="term" value="C:cytoplasm"/>
    <property type="evidence" value="ECO:0007669"/>
    <property type="project" value="TreeGrafter"/>
</dbReference>
<evidence type="ECO:0000313" key="8">
    <source>
        <dbReference type="EMBL" id="KAH9382810.1"/>
    </source>
</evidence>
<reference evidence="8 9" key="1">
    <citation type="journal article" date="2020" name="Cell">
        <title>Large-Scale Comparative Analyses of Tick Genomes Elucidate Their Genetic Diversity and Vector Capacities.</title>
        <authorList>
            <consortium name="Tick Genome and Microbiome Consortium (TIGMIC)"/>
            <person name="Jia N."/>
            <person name="Wang J."/>
            <person name="Shi W."/>
            <person name="Du L."/>
            <person name="Sun Y."/>
            <person name="Zhan W."/>
            <person name="Jiang J.F."/>
            <person name="Wang Q."/>
            <person name="Zhang B."/>
            <person name="Ji P."/>
            <person name="Bell-Sakyi L."/>
            <person name="Cui X.M."/>
            <person name="Yuan T.T."/>
            <person name="Jiang B.G."/>
            <person name="Yang W.F."/>
            <person name="Lam T.T."/>
            <person name="Chang Q.C."/>
            <person name="Ding S.J."/>
            <person name="Wang X.J."/>
            <person name="Zhu J.G."/>
            <person name="Ruan X.D."/>
            <person name="Zhao L."/>
            <person name="Wei J.T."/>
            <person name="Ye R.Z."/>
            <person name="Que T.C."/>
            <person name="Du C.H."/>
            <person name="Zhou Y.H."/>
            <person name="Cheng J.X."/>
            <person name="Dai P.F."/>
            <person name="Guo W.B."/>
            <person name="Han X.H."/>
            <person name="Huang E.J."/>
            <person name="Li L.F."/>
            <person name="Wei W."/>
            <person name="Gao Y.C."/>
            <person name="Liu J.Z."/>
            <person name="Shao H.Z."/>
            <person name="Wang X."/>
            <person name="Wang C.C."/>
            <person name="Yang T.C."/>
            <person name="Huo Q.B."/>
            <person name="Li W."/>
            <person name="Chen H.Y."/>
            <person name="Chen S.E."/>
            <person name="Zhou L.G."/>
            <person name="Ni X.B."/>
            <person name="Tian J.H."/>
            <person name="Sheng Y."/>
            <person name="Liu T."/>
            <person name="Pan Y.S."/>
            <person name="Xia L.Y."/>
            <person name="Li J."/>
            <person name="Zhao F."/>
            <person name="Cao W.C."/>
        </authorList>
    </citation>
    <scope>NUCLEOTIDE SEQUENCE [LARGE SCALE GENOMIC DNA]</scope>
    <source>
        <strain evidence="8">HaeL-2018</strain>
    </source>
</reference>
<dbReference type="PANTHER" id="PTHR11525">
    <property type="entry name" value="FARNESYL-PYROPHOSPHATE SYNTHETASE"/>
    <property type="match status" value="1"/>
</dbReference>
<evidence type="ECO:0000256" key="6">
    <source>
        <dbReference type="ARBA" id="ARBA00034546"/>
    </source>
</evidence>
<dbReference type="Gene3D" id="1.10.600.10">
    <property type="entry name" value="Farnesyl Diphosphate Synthase"/>
    <property type="match status" value="1"/>
</dbReference>
<dbReference type="GO" id="GO:0004337">
    <property type="term" value="F:(2E,6E)-farnesyl diphosphate synthase activity"/>
    <property type="evidence" value="ECO:0007669"/>
    <property type="project" value="TreeGrafter"/>
</dbReference>
<dbReference type="VEuPathDB" id="VectorBase:HLOH_054768"/>
<dbReference type="InterPro" id="IPR039702">
    <property type="entry name" value="FPS1-like"/>
</dbReference>
<protein>
    <recommendedName>
        <fullName evidence="6">Farnesyl pyrophosphate synthase</fullName>
    </recommendedName>
</protein>
<sequence>MASEGRRLPTVSSERDPPVRAAREDLMKIPRNALEYNLPGGNRIRLLALVQTYELLAGDNAPFLHEACLVGWCMELMCSGLLVLDDIMDKSLERRGRPCWYTRPDVGLHAINHALFMDKAVGFVLKQRLRSMPCYTALLELFHEAELRCVLGQELDAISVMAKEGQQRPSIDRYWATVDFKTSFNAFLLPIRVGMLLAGVEDSLLHEQVKAPALHLGRLHQVRNDYIDCYSTPGHPSKMGTDIVEGKCSWLLLTALDLASPEQAQRIQCWTHTPIDEVTDKELVSATGLCRQNGETSINGAQRVAYVKQS</sequence>
<dbReference type="PANTHER" id="PTHR11525:SF0">
    <property type="entry name" value="FARNESYL PYROPHOSPHATE SYNTHASE"/>
    <property type="match status" value="1"/>
</dbReference>
<gene>
    <name evidence="8" type="ORF">HPB48_023372</name>
</gene>
<proteinExistence type="inferred from homology"/>
<comment type="cofactor">
    <cofactor evidence="1">
        <name>Mg(2+)</name>
        <dbReference type="ChEBI" id="CHEBI:18420"/>
    </cofactor>
</comment>
<comment type="similarity">
    <text evidence="7">Belongs to the FPP/GGPP synthase family.</text>
</comment>
<organism evidence="8 9">
    <name type="scientific">Haemaphysalis longicornis</name>
    <name type="common">Bush tick</name>
    <dbReference type="NCBI Taxonomy" id="44386"/>
    <lineage>
        <taxon>Eukaryota</taxon>
        <taxon>Metazoa</taxon>
        <taxon>Ecdysozoa</taxon>
        <taxon>Arthropoda</taxon>
        <taxon>Chelicerata</taxon>
        <taxon>Arachnida</taxon>
        <taxon>Acari</taxon>
        <taxon>Parasitiformes</taxon>
        <taxon>Ixodida</taxon>
        <taxon>Ixodoidea</taxon>
        <taxon>Ixodidae</taxon>
        <taxon>Haemaphysalinae</taxon>
        <taxon>Haemaphysalis</taxon>
    </lineage>
</organism>
<dbReference type="GO" id="GO:0045337">
    <property type="term" value="P:farnesyl diphosphate biosynthetic process"/>
    <property type="evidence" value="ECO:0007669"/>
    <property type="project" value="TreeGrafter"/>
</dbReference>
<dbReference type="GO" id="GO:0004161">
    <property type="term" value="F:dimethylallyltranstransferase activity"/>
    <property type="evidence" value="ECO:0007669"/>
    <property type="project" value="TreeGrafter"/>
</dbReference>
<dbReference type="InterPro" id="IPR033749">
    <property type="entry name" value="Polyprenyl_synt_CS"/>
</dbReference>
<dbReference type="InterPro" id="IPR008949">
    <property type="entry name" value="Isoprenoid_synthase_dom_sf"/>
</dbReference>
<dbReference type="OrthoDB" id="10257492at2759"/>
<evidence type="ECO:0000256" key="1">
    <source>
        <dbReference type="ARBA" id="ARBA00001946"/>
    </source>
</evidence>
<evidence type="ECO:0000256" key="3">
    <source>
        <dbReference type="ARBA" id="ARBA00022723"/>
    </source>
</evidence>
<dbReference type="Proteomes" id="UP000821853">
    <property type="component" value="Unassembled WGS sequence"/>
</dbReference>
<keyword evidence="3" id="KW-0479">Metal-binding</keyword>
<dbReference type="InterPro" id="IPR000092">
    <property type="entry name" value="Polyprenyl_synt"/>
</dbReference>
<dbReference type="GO" id="GO:0042811">
    <property type="term" value="P:pheromone biosynthetic process"/>
    <property type="evidence" value="ECO:0007669"/>
    <property type="project" value="UniProtKB-ARBA"/>
</dbReference>
<dbReference type="GO" id="GO:0046872">
    <property type="term" value="F:metal ion binding"/>
    <property type="evidence" value="ECO:0007669"/>
    <property type="project" value="UniProtKB-KW"/>
</dbReference>
<evidence type="ECO:0000313" key="9">
    <source>
        <dbReference type="Proteomes" id="UP000821853"/>
    </source>
</evidence>
<evidence type="ECO:0000256" key="4">
    <source>
        <dbReference type="ARBA" id="ARBA00022842"/>
    </source>
</evidence>
<evidence type="ECO:0000256" key="7">
    <source>
        <dbReference type="RuleBase" id="RU004466"/>
    </source>
</evidence>
<evidence type="ECO:0000256" key="2">
    <source>
        <dbReference type="ARBA" id="ARBA00022679"/>
    </source>
</evidence>
<accession>A0A9J6H6Z5</accession>
<keyword evidence="2 7" id="KW-0808">Transferase</keyword>
<dbReference type="SFLD" id="SFLDS00005">
    <property type="entry name" value="Isoprenoid_Synthase_Type_I"/>
    <property type="match status" value="1"/>
</dbReference>
<comment type="pathway">
    <text evidence="5">Pheromone biosynthesis.</text>
</comment>
<keyword evidence="4" id="KW-0460">Magnesium</keyword>
<evidence type="ECO:0000256" key="5">
    <source>
        <dbReference type="ARBA" id="ARBA00033740"/>
    </source>
</evidence>
<dbReference type="PROSITE" id="PS00723">
    <property type="entry name" value="POLYPRENYL_SYNTHASE_1"/>
    <property type="match status" value="1"/>
</dbReference>
<keyword evidence="9" id="KW-1185">Reference proteome</keyword>
<dbReference type="OMA" id="CGQMRDD"/>
<dbReference type="EMBL" id="JABSTR010000421">
    <property type="protein sequence ID" value="KAH9382810.1"/>
    <property type="molecule type" value="Genomic_DNA"/>
</dbReference>
<dbReference type="AlphaFoldDB" id="A0A9J6H6Z5"/>
<name>A0A9J6H6Z5_HAELO</name>
<comment type="caution">
    <text evidence="8">The sequence shown here is derived from an EMBL/GenBank/DDBJ whole genome shotgun (WGS) entry which is preliminary data.</text>
</comment>